<accession>A0ABQ2B4K3</accession>
<keyword evidence="2" id="KW-0472">Membrane</keyword>
<dbReference type="Gene3D" id="3.10.560.10">
    <property type="entry name" value="Outer membrane lipoprotein wza domain like"/>
    <property type="match status" value="1"/>
</dbReference>
<dbReference type="InterPro" id="IPR019554">
    <property type="entry name" value="Soluble_ligand-bd"/>
</dbReference>
<sequence>MERLDDLTGRGPAGSPADTTADGPEARPPGGLPDDLAAATARLHAWHAVADGPPGADVAGRPGPDHPGPEGPDPDGPQGPGPGELADRLRARRAAGRSARHVAAAYAATHGHPLDEGDDASGRRRWGLGLRTAVVASVVVLVLALGVSVVAFLQPDDVVTLAGAERQPAGAASTEPSAEADGPDDAGATVPAGGDAAAAADDPAATPAGVSADAPRAVVHVVGEVREPGLVTVPADARVADAVQAAGGATRQADTSAVNLARAVVDGEQIIVPAPGQAPPAPAAGEDGASPGGAAPGPGGVIDLNAAAASDLDALPGIGPVLAERVVAWRDENGPFTSVDELEEVSGIGPSVLEQVRDLVRV</sequence>
<evidence type="ECO:0000256" key="2">
    <source>
        <dbReference type="SAM" id="Phobius"/>
    </source>
</evidence>
<gene>
    <name evidence="4" type="ORF">GCM10007368_11260</name>
</gene>
<proteinExistence type="predicted"/>
<keyword evidence="2" id="KW-0812">Transmembrane</keyword>
<dbReference type="SUPFAM" id="SSF47781">
    <property type="entry name" value="RuvA domain 2-like"/>
    <property type="match status" value="1"/>
</dbReference>
<feature type="compositionally biased region" description="Low complexity" evidence="1">
    <location>
        <begin position="36"/>
        <end position="50"/>
    </location>
</feature>
<name>A0ABQ2B4K3_9MICO</name>
<dbReference type="EMBL" id="BMDG01000003">
    <property type="protein sequence ID" value="GGI06457.1"/>
    <property type="molecule type" value="Genomic_DNA"/>
</dbReference>
<protein>
    <recommendedName>
        <fullName evidence="3">Helix-hairpin-helix DNA-binding motif class 1 domain-containing protein</fullName>
    </recommendedName>
</protein>
<dbReference type="Pfam" id="PF10531">
    <property type="entry name" value="SLBB"/>
    <property type="match status" value="1"/>
</dbReference>
<dbReference type="Pfam" id="PF12836">
    <property type="entry name" value="HHH_3"/>
    <property type="match status" value="1"/>
</dbReference>
<dbReference type="InterPro" id="IPR003583">
    <property type="entry name" value="Hlx-hairpin-Hlx_DNA-bd_motif"/>
</dbReference>
<dbReference type="Proteomes" id="UP000632535">
    <property type="component" value="Unassembled WGS sequence"/>
</dbReference>
<feature type="compositionally biased region" description="Basic residues" evidence="1">
    <location>
        <begin position="90"/>
        <end position="100"/>
    </location>
</feature>
<dbReference type="Gene3D" id="1.10.150.280">
    <property type="entry name" value="AF1531-like domain"/>
    <property type="match status" value="1"/>
</dbReference>
<feature type="transmembrane region" description="Helical" evidence="2">
    <location>
        <begin position="133"/>
        <end position="153"/>
    </location>
</feature>
<reference evidence="5" key="1">
    <citation type="journal article" date="2019" name="Int. J. Syst. Evol. Microbiol.">
        <title>The Global Catalogue of Microorganisms (GCM) 10K type strain sequencing project: providing services to taxonomists for standard genome sequencing and annotation.</title>
        <authorList>
            <consortium name="The Broad Institute Genomics Platform"/>
            <consortium name="The Broad Institute Genome Sequencing Center for Infectious Disease"/>
            <person name="Wu L."/>
            <person name="Ma J."/>
        </authorList>
    </citation>
    <scope>NUCLEOTIDE SEQUENCE [LARGE SCALE GENOMIC DNA]</scope>
    <source>
        <strain evidence="5">CCM 8653</strain>
    </source>
</reference>
<feature type="domain" description="Helix-hairpin-helix DNA-binding motif class 1" evidence="3">
    <location>
        <begin position="340"/>
        <end position="359"/>
    </location>
</feature>
<dbReference type="PANTHER" id="PTHR21180">
    <property type="entry name" value="ENDONUCLEASE/EXONUCLEASE/PHOSPHATASE FAMILY DOMAIN-CONTAINING PROTEIN 1"/>
    <property type="match status" value="1"/>
</dbReference>
<feature type="compositionally biased region" description="Pro residues" evidence="1">
    <location>
        <begin position="69"/>
        <end position="80"/>
    </location>
</feature>
<feature type="compositionally biased region" description="Low complexity" evidence="1">
    <location>
        <begin position="185"/>
        <end position="210"/>
    </location>
</feature>
<feature type="region of interest" description="Disordered" evidence="1">
    <location>
        <begin position="1"/>
        <end position="119"/>
    </location>
</feature>
<feature type="region of interest" description="Disordered" evidence="1">
    <location>
        <begin position="273"/>
        <end position="297"/>
    </location>
</feature>
<dbReference type="RefSeq" id="WP_188522801.1">
    <property type="nucleotide sequence ID" value="NZ_BMDG01000003.1"/>
</dbReference>
<organism evidence="4 5">
    <name type="scientific">Isoptericola cucumis</name>
    <dbReference type="NCBI Taxonomy" id="1776856"/>
    <lineage>
        <taxon>Bacteria</taxon>
        <taxon>Bacillati</taxon>
        <taxon>Actinomycetota</taxon>
        <taxon>Actinomycetes</taxon>
        <taxon>Micrococcales</taxon>
        <taxon>Promicromonosporaceae</taxon>
        <taxon>Isoptericola</taxon>
    </lineage>
</organism>
<keyword evidence="5" id="KW-1185">Reference proteome</keyword>
<evidence type="ECO:0000259" key="3">
    <source>
        <dbReference type="SMART" id="SM00278"/>
    </source>
</evidence>
<evidence type="ECO:0000313" key="5">
    <source>
        <dbReference type="Proteomes" id="UP000632535"/>
    </source>
</evidence>
<dbReference type="InterPro" id="IPR051675">
    <property type="entry name" value="Endo/Exo/Phosphatase_dom_1"/>
</dbReference>
<feature type="region of interest" description="Disordered" evidence="1">
    <location>
        <begin position="167"/>
        <end position="211"/>
    </location>
</feature>
<comment type="caution">
    <text evidence="4">The sequence shown here is derived from an EMBL/GenBank/DDBJ whole genome shotgun (WGS) entry which is preliminary data.</text>
</comment>
<keyword evidence="2" id="KW-1133">Transmembrane helix</keyword>
<evidence type="ECO:0000313" key="4">
    <source>
        <dbReference type="EMBL" id="GGI06457.1"/>
    </source>
</evidence>
<evidence type="ECO:0000256" key="1">
    <source>
        <dbReference type="SAM" id="MobiDB-lite"/>
    </source>
</evidence>
<dbReference type="InterPro" id="IPR010994">
    <property type="entry name" value="RuvA_2-like"/>
</dbReference>
<dbReference type="SMART" id="SM00278">
    <property type="entry name" value="HhH1"/>
    <property type="match status" value="2"/>
</dbReference>
<dbReference type="PANTHER" id="PTHR21180:SF32">
    <property type="entry name" value="ENDONUCLEASE_EXONUCLEASE_PHOSPHATASE FAMILY DOMAIN-CONTAINING PROTEIN 1"/>
    <property type="match status" value="1"/>
</dbReference>
<feature type="domain" description="Helix-hairpin-helix DNA-binding motif class 1" evidence="3">
    <location>
        <begin position="310"/>
        <end position="329"/>
    </location>
</feature>